<evidence type="ECO:0000256" key="5">
    <source>
        <dbReference type="ARBA" id="ARBA00048679"/>
    </source>
</evidence>
<evidence type="ECO:0000256" key="4">
    <source>
        <dbReference type="ARBA" id="ARBA00047899"/>
    </source>
</evidence>
<keyword evidence="3" id="KW-0808">Transferase</keyword>
<comment type="catalytic activity">
    <reaction evidence="5">
        <text>L-seryl-[protein] + ATP = O-phospho-L-seryl-[protein] + ADP + H(+)</text>
        <dbReference type="Rhea" id="RHEA:17989"/>
        <dbReference type="Rhea" id="RHEA-COMP:9863"/>
        <dbReference type="Rhea" id="RHEA-COMP:11604"/>
        <dbReference type="ChEBI" id="CHEBI:15378"/>
        <dbReference type="ChEBI" id="CHEBI:29999"/>
        <dbReference type="ChEBI" id="CHEBI:30616"/>
        <dbReference type="ChEBI" id="CHEBI:83421"/>
        <dbReference type="ChEBI" id="CHEBI:456216"/>
        <dbReference type="EC" id="2.7.11.1"/>
    </reaction>
</comment>
<dbReference type="PANTHER" id="PTHR13902">
    <property type="entry name" value="SERINE/THREONINE-PROTEIN KINASE WNK WITH NO LYSINE -RELATED"/>
    <property type="match status" value="1"/>
</dbReference>
<evidence type="ECO:0000313" key="7">
    <source>
        <dbReference type="EMBL" id="KAK6154464.1"/>
    </source>
</evidence>
<comment type="catalytic activity">
    <reaction evidence="4">
        <text>L-threonyl-[protein] + ATP = O-phospho-L-threonyl-[protein] + ADP + H(+)</text>
        <dbReference type="Rhea" id="RHEA:46608"/>
        <dbReference type="Rhea" id="RHEA-COMP:11060"/>
        <dbReference type="Rhea" id="RHEA-COMP:11605"/>
        <dbReference type="ChEBI" id="CHEBI:15378"/>
        <dbReference type="ChEBI" id="CHEBI:30013"/>
        <dbReference type="ChEBI" id="CHEBI:30616"/>
        <dbReference type="ChEBI" id="CHEBI:61977"/>
        <dbReference type="ChEBI" id="CHEBI:456216"/>
        <dbReference type="EC" id="2.7.11.1"/>
    </reaction>
</comment>
<dbReference type="Pfam" id="PF00069">
    <property type="entry name" value="Pkinase"/>
    <property type="match status" value="1"/>
</dbReference>
<proteinExistence type="predicted"/>
<dbReference type="EMBL" id="JABTTQ020000005">
    <property type="protein sequence ID" value="KAK6154464.1"/>
    <property type="molecule type" value="Genomic_DNA"/>
</dbReference>
<dbReference type="EC" id="2.7.11.1" evidence="1"/>
<comment type="caution">
    <text evidence="7">The sequence shown here is derived from an EMBL/GenBank/DDBJ whole genome shotgun (WGS) entry which is preliminary data.</text>
</comment>
<evidence type="ECO:0000256" key="1">
    <source>
        <dbReference type="ARBA" id="ARBA00012513"/>
    </source>
</evidence>
<evidence type="ECO:0000256" key="2">
    <source>
        <dbReference type="ARBA" id="ARBA00022527"/>
    </source>
</evidence>
<gene>
    <name evidence="7" type="ORF">DH2020_008712</name>
</gene>
<sequence length="310" mass="34564">MGWIGLGYEISSDTIRFEAISPIGPIRLTPLALIICHAPFVDSFNFLPMPSMSFDMGDRDREPFVEVDPTGRYGRYSELLGSGAVKKVYRAFDQEEGIEVAWNQVKKKHKQVSIKALKKWSRQILKGLDYLHTHEPCVIHRDLNSSNVFVNGNTGQVKIGDLGLAAIVGENHSAHSVLGTPEFMAPELYDEDYTEMIDIYSFGMCLLEMVTLELPYSECDNVVKIYKKVTSGVRPQAMNRVKDPEVKAFIEKCLAQPRARPSAADLLKDPFLIELLTKMMTMKMVARGGASGVRKNVGPHVLRANACIVA</sequence>
<dbReference type="InterPro" id="IPR000719">
    <property type="entry name" value="Prot_kinase_dom"/>
</dbReference>
<dbReference type="Proteomes" id="UP001318860">
    <property type="component" value="Unassembled WGS sequence"/>
</dbReference>
<dbReference type="InterPro" id="IPR050588">
    <property type="entry name" value="WNK_Ser-Thr_kinase"/>
</dbReference>
<evidence type="ECO:0000259" key="6">
    <source>
        <dbReference type="PROSITE" id="PS50011"/>
    </source>
</evidence>
<name>A0ABR0X4V0_REHGL</name>
<organism evidence="7 8">
    <name type="scientific">Rehmannia glutinosa</name>
    <name type="common">Chinese foxglove</name>
    <dbReference type="NCBI Taxonomy" id="99300"/>
    <lineage>
        <taxon>Eukaryota</taxon>
        <taxon>Viridiplantae</taxon>
        <taxon>Streptophyta</taxon>
        <taxon>Embryophyta</taxon>
        <taxon>Tracheophyta</taxon>
        <taxon>Spermatophyta</taxon>
        <taxon>Magnoliopsida</taxon>
        <taxon>eudicotyledons</taxon>
        <taxon>Gunneridae</taxon>
        <taxon>Pentapetalae</taxon>
        <taxon>asterids</taxon>
        <taxon>lamiids</taxon>
        <taxon>Lamiales</taxon>
        <taxon>Orobanchaceae</taxon>
        <taxon>Rehmannieae</taxon>
        <taxon>Rehmannia</taxon>
    </lineage>
</organism>
<accession>A0ABR0X4V0</accession>
<dbReference type="Gene3D" id="1.10.510.10">
    <property type="entry name" value="Transferase(Phosphotransferase) domain 1"/>
    <property type="match status" value="1"/>
</dbReference>
<keyword evidence="8" id="KW-1185">Reference proteome</keyword>
<evidence type="ECO:0000256" key="3">
    <source>
        <dbReference type="ARBA" id="ARBA00022777"/>
    </source>
</evidence>
<evidence type="ECO:0000313" key="8">
    <source>
        <dbReference type="Proteomes" id="UP001318860"/>
    </source>
</evidence>
<keyword evidence="3" id="KW-0418">Kinase</keyword>
<feature type="domain" description="Protein kinase" evidence="6">
    <location>
        <begin position="1"/>
        <end position="272"/>
    </location>
</feature>
<dbReference type="PROSITE" id="PS50011">
    <property type="entry name" value="PROTEIN_KINASE_DOM"/>
    <property type="match status" value="1"/>
</dbReference>
<protein>
    <recommendedName>
        <fullName evidence="1">non-specific serine/threonine protein kinase</fullName>
        <ecNumber evidence="1">2.7.11.1</ecNumber>
    </recommendedName>
</protein>
<reference evidence="7 8" key="1">
    <citation type="journal article" date="2021" name="Comput. Struct. Biotechnol. J.">
        <title>De novo genome assembly of the potent medicinal plant Rehmannia glutinosa using nanopore technology.</title>
        <authorList>
            <person name="Ma L."/>
            <person name="Dong C."/>
            <person name="Song C."/>
            <person name="Wang X."/>
            <person name="Zheng X."/>
            <person name="Niu Y."/>
            <person name="Chen S."/>
            <person name="Feng W."/>
        </authorList>
    </citation>
    <scope>NUCLEOTIDE SEQUENCE [LARGE SCALE GENOMIC DNA]</scope>
    <source>
        <strain evidence="7">DH-2019</strain>
    </source>
</reference>
<dbReference type="InterPro" id="IPR011009">
    <property type="entry name" value="Kinase-like_dom_sf"/>
</dbReference>
<keyword evidence="2" id="KW-0723">Serine/threonine-protein kinase</keyword>
<dbReference type="SUPFAM" id="SSF56112">
    <property type="entry name" value="Protein kinase-like (PK-like)"/>
    <property type="match status" value="1"/>
</dbReference>